<proteinExistence type="predicted"/>
<evidence type="ECO:0000313" key="1">
    <source>
        <dbReference type="EMBL" id="KNZ52144.1"/>
    </source>
</evidence>
<gene>
    <name evidence="1" type="ORF">VP01_3677g1</name>
</gene>
<reference evidence="1 2" key="1">
    <citation type="submission" date="2015-08" db="EMBL/GenBank/DDBJ databases">
        <title>Next Generation Sequencing and Analysis of the Genome of Puccinia sorghi L Schw, the Causal Agent of Maize Common Rust.</title>
        <authorList>
            <person name="Rochi L."/>
            <person name="Burguener G."/>
            <person name="Darino M."/>
            <person name="Turjanski A."/>
            <person name="Kreff E."/>
            <person name="Dieguez M.J."/>
            <person name="Sacco F."/>
        </authorList>
    </citation>
    <scope>NUCLEOTIDE SEQUENCE [LARGE SCALE GENOMIC DNA]</scope>
    <source>
        <strain evidence="1 2">RO10H11247</strain>
    </source>
</reference>
<dbReference type="EMBL" id="LAVV01008698">
    <property type="protein sequence ID" value="KNZ52144.1"/>
    <property type="molecule type" value="Genomic_DNA"/>
</dbReference>
<dbReference type="PANTHER" id="PTHR33096">
    <property type="entry name" value="CXC2 DOMAIN-CONTAINING PROTEIN"/>
    <property type="match status" value="1"/>
</dbReference>
<dbReference type="Proteomes" id="UP000037035">
    <property type="component" value="Unassembled WGS sequence"/>
</dbReference>
<dbReference type="PANTHER" id="PTHR33096:SF1">
    <property type="entry name" value="CXC1-LIKE CYSTEINE CLUSTER ASSOCIATED WITH KDZ TRANSPOSASES DOMAIN-CONTAINING PROTEIN"/>
    <property type="match status" value="1"/>
</dbReference>
<dbReference type="STRING" id="27349.A0A0L6UUG8"/>
<dbReference type="VEuPathDB" id="FungiDB:VP01_3677g1"/>
<keyword evidence="2" id="KW-1185">Reference proteome</keyword>
<organism evidence="1 2">
    <name type="scientific">Puccinia sorghi</name>
    <dbReference type="NCBI Taxonomy" id="27349"/>
    <lineage>
        <taxon>Eukaryota</taxon>
        <taxon>Fungi</taxon>
        <taxon>Dikarya</taxon>
        <taxon>Basidiomycota</taxon>
        <taxon>Pucciniomycotina</taxon>
        <taxon>Pucciniomycetes</taxon>
        <taxon>Pucciniales</taxon>
        <taxon>Pucciniaceae</taxon>
        <taxon>Puccinia</taxon>
    </lineage>
</organism>
<accession>A0A0L6UUG8</accession>
<evidence type="ECO:0000313" key="2">
    <source>
        <dbReference type="Proteomes" id="UP000037035"/>
    </source>
</evidence>
<dbReference type="OrthoDB" id="2514267at2759"/>
<dbReference type="AlphaFoldDB" id="A0A0L6UUG8"/>
<protein>
    <submittedName>
        <fullName evidence="1">Uncharacterized protein</fullName>
    </submittedName>
</protein>
<sequence>MLVLRLSAFDLLGSGPEEVVSAYLWKHLPEGGTNFYLLPRETLGKLLKLQRLVVNLFLNPFLTFFWLEEQQLLKILLWSAKSALFKAAAELQAETQPLRASREHGECVGTLSKEKIYAAIKTRKPGVLKAIQTFCKQRSTYLTSYAPAEQELPQNQDFDYSNFMKMGLDDPFWNNGFLYLSRDPWAVDPV</sequence>
<name>A0A0L6UUG8_9BASI</name>
<comment type="caution">
    <text evidence="1">The sequence shown here is derived from an EMBL/GenBank/DDBJ whole genome shotgun (WGS) entry which is preliminary data.</text>
</comment>